<evidence type="ECO:0000259" key="2">
    <source>
        <dbReference type="Pfam" id="PF13592"/>
    </source>
</evidence>
<dbReference type="InterPro" id="IPR009057">
    <property type="entry name" value="Homeodomain-like_sf"/>
</dbReference>
<organism evidence="3 4">
    <name type="scientific">Macrophomina phaseolina (strain MS6)</name>
    <name type="common">Charcoal rot fungus</name>
    <dbReference type="NCBI Taxonomy" id="1126212"/>
    <lineage>
        <taxon>Eukaryota</taxon>
        <taxon>Fungi</taxon>
        <taxon>Dikarya</taxon>
        <taxon>Ascomycota</taxon>
        <taxon>Pezizomycotina</taxon>
        <taxon>Dothideomycetes</taxon>
        <taxon>Dothideomycetes incertae sedis</taxon>
        <taxon>Botryosphaeriales</taxon>
        <taxon>Botryosphaeriaceae</taxon>
        <taxon>Macrophomina</taxon>
    </lineage>
</organism>
<sequence>MSAAQRETVVSGLQAGLSRNDIAEAAHCTPQSVTNIKRNLRMFGTPVCPSAGPPGPLRVITVVMMEAILALLGLKPWLYLYEVAWFLYDEFNIVVSEWTVGRTLQRHGWSKKTARFVSSFRDYYSRGRYQERLSSFASWQLVFVETSGIDTREGRRKTGWSPLGVAPTAYNRLGRSERFQILPAYTQNGVLTAAVYKGTTNNEKYEWWLENVLLKCCNRFPGPNSVVVMDNASFHSSERIKGIFERAGVVLLYLPP</sequence>
<comment type="caution">
    <text evidence="3">The sequence shown here is derived from an EMBL/GenBank/DDBJ whole genome shotgun (WGS) entry which is preliminary data.</text>
</comment>
<dbReference type="STRING" id="1126212.K2QJC7"/>
<dbReference type="Pfam" id="PF13358">
    <property type="entry name" value="DDE_3"/>
    <property type="match status" value="1"/>
</dbReference>
<feature type="domain" description="Tc1-like transposase DDE" evidence="1">
    <location>
        <begin position="140"/>
        <end position="256"/>
    </location>
</feature>
<dbReference type="InterPro" id="IPR038717">
    <property type="entry name" value="Tc1-like_DDE_dom"/>
</dbReference>
<proteinExistence type="predicted"/>
<reference evidence="3 4" key="1">
    <citation type="journal article" date="2012" name="BMC Genomics">
        <title>Tools to kill: Genome of one of the most destructive plant pathogenic fungi Macrophomina phaseolina.</title>
        <authorList>
            <person name="Islam M.S."/>
            <person name="Haque M.S."/>
            <person name="Islam M.M."/>
            <person name="Emdad E.M."/>
            <person name="Halim A."/>
            <person name="Hossen Q.M.M."/>
            <person name="Hossain M.Z."/>
            <person name="Ahmed B."/>
            <person name="Rahim S."/>
            <person name="Rahman M.S."/>
            <person name="Alam M.M."/>
            <person name="Hou S."/>
            <person name="Wan X."/>
            <person name="Saito J.A."/>
            <person name="Alam M."/>
        </authorList>
    </citation>
    <scope>NUCLEOTIDE SEQUENCE [LARGE SCALE GENOMIC DNA]</scope>
    <source>
        <strain evidence="3 4">MS6</strain>
    </source>
</reference>
<dbReference type="GO" id="GO:0003677">
    <property type="term" value="F:DNA binding"/>
    <property type="evidence" value="ECO:0007669"/>
    <property type="project" value="UniProtKB-KW"/>
</dbReference>
<dbReference type="Proteomes" id="UP000007129">
    <property type="component" value="Unassembled WGS sequence"/>
</dbReference>
<dbReference type="Pfam" id="PF13592">
    <property type="entry name" value="HTH_33"/>
    <property type="match status" value="1"/>
</dbReference>
<dbReference type="AlphaFoldDB" id="K2QJC7"/>
<dbReference type="OrthoDB" id="5386133at2759"/>
<dbReference type="InterPro" id="IPR036397">
    <property type="entry name" value="RNaseH_sf"/>
</dbReference>
<evidence type="ECO:0000313" key="4">
    <source>
        <dbReference type="Proteomes" id="UP000007129"/>
    </source>
</evidence>
<keyword evidence="3" id="KW-0371">Homeobox</keyword>
<dbReference type="HOGENOM" id="CLU_056788_1_1_1"/>
<dbReference type="Gene3D" id="3.30.420.10">
    <property type="entry name" value="Ribonuclease H-like superfamily/Ribonuclease H"/>
    <property type="match status" value="1"/>
</dbReference>
<feature type="domain" description="Winged helix-turn helix" evidence="2">
    <location>
        <begin position="83"/>
        <end position="117"/>
    </location>
</feature>
<dbReference type="InParanoid" id="K2QJC7"/>
<protein>
    <submittedName>
        <fullName evidence="3">Homeodomain-like protein</fullName>
    </submittedName>
</protein>
<keyword evidence="3" id="KW-0238">DNA-binding</keyword>
<dbReference type="InterPro" id="IPR025959">
    <property type="entry name" value="Winged_HTH_dom"/>
</dbReference>
<gene>
    <name evidence="3" type="ORF">MPH_12928</name>
</gene>
<dbReference type="EMBL" id="AHHD01000541">
    <property type="protein sequence ID" value="EKG09966.1"/>
    <property type="molecule type" value="Genomic_DNA"/>
</dbReference>
<dbReference type="PANTHER" id="PTHR46564:SF1">
    <property type="entry name" value="TRANSPOSASE"/>
    <property type="match status" value="1"/>
</dbReference>
<dbReference type="eggNOG" id="ENOG502S808">
    <property type="taxonomic scope" value="Eukaryota"/>
</dbReference>
<dbReference type="PANTHER" id="PTHR46564">
    <property type="entry name" value="TRANSPOSASE"/>
    <property type="match status" value="1"/>
</dbReference>
<dbReference type="VEuPathDB" id="FungiDB:MPH_12928"/>
<accession>K2QJC7</accession>
<dbReference type="SUPFAM" id="SSF46689">
    <property type="entry name" value="Homeodomain-like"/>
    <property type="match status" value="1"/>
</dbReference>
<name>K2QJC7_MACPH</name>
<evidence type="ECO:0000313" key="3">
    <source>
        <dbReference type="EMBL" id="EKG09966.1"/>
    </source>
</evidence>
<evidence type="ECO:0000259" key="1">
    <source>
        <dbReference type="Pfam" id="PF13358"/>
    </source>
</evidence>